<organism evidence="3 4">
    <name type="scientific">Paenarthrobacter aurescens (strain TC1)</name>
    <dbReference type="NCBI Taxonomy" id="290340"/>
    <lineage>
        <taxon>Bacteria</taxon>
        <taxon>Bacillati</taxon>
        <taxon>Actinomycetota</taxon>
        <taxon>Actinomycetes</taxon>
        <taxon>Micrococcales</taxon>
        <taxon>Micrococcaceae</taxon>
        <taxon>Paenarthrobacter</taxon>
    </lineage>
</organism>
<dbReference type="Proteomes" id="UP000000637">
    <property type="component" value="Plasmid pTC1"/>
</dbReference>
<dbReference type="SUPFAM" id="SSF56731">
    <property type="entry name" value="DNA primase core"/>
    <property type="match status" value="1"/>
</dbReference>
<dbReference type="SMART" id="SM00493">
    <property type="entry name" value="TOPRIM"/>
    <property type="match status" value="1"/>
</dbReference>
<dbReference type="CDD" id="cd03364">
    <property type="entry name" value="TOPRIM_DnaG_primases"/>
    <property type="match status" value="1"/>
</dbReference>
<dbReference type="Pfam" id="PF01443">
    <property type="entry name" value="Viral_helicase1"/>
    <property type="match status" value="1"/>
</dbReference>
<dbReference type="InterPro" id="IPR034151">
    <property type="entry name" value="TOPRIM_DnaG_bac"/>
</dbReference>
<dbReference type="GO" id="GO:0005737">
    <property type="term" value="C:cytoplasm"/>
    <property type="evidence" value="ECO:0007669"/>
    <property type="project" value="TreeGrafter"/>
</dbReference>
<dbReference type="Pfam" id="PF13155">
    <property type="entry name" value="Toprim_2"/>
    <property type="match status" value="1"/>
</dbReference>
<dbReference type="Pfam" id="PF13604">
    <property type="entry name" value="AAA_30"/>
    <property type="match status" value="1"/>
</dbReference>
<dbReference type="SUPFAM" id="SSF52540">
    <property type="entry name" value="P-loop containing nucleoside triphosphate hydrolases"/>
    <property type="match status" value="2"/>
</dbReference>
<feature type="region of interest" description="Disordered" evidence="1">
    <location>
        <begin position="1"/>
        <end position="36"/>
    </location>
</feature>
<evidence type="ECO:0000256" key="1">
    <source>
        <dbReference type="SAM" id="MobiDB-lite"/>
    </source>
</evidence>
<dbReference type="PANTHER" id="PTHR30313">
    <property type="entry name" value="DNA PRIMASE"/>
    <property type="match status" value="1"/>
</dbReference>
<dbReference type="InterPro" id="IPR027351">
    <property type="entry name" value="(+)RNA_virus_helicase_core_dom"/>
</dbReference>
<dbReference type="SUPFAM" id="SSF55464">
    <property type="entry name" value="Origin of replication-binding domain, RBD-like"/>
    <property type="match status" value="1"/>
</dbReference>
<reference evidence="3 4" key="1">
    <citation type="journal article" date="2006" name="PLoS Genet.">
        <title>Secrets of soil survival revealed by the genome sequence of Arthrobacter aurescens TC1.</title>
        <authorList>
            <person name="Mongodin E.F."/>
            <person name="Shapir N."/>
            <person name="Daugherty S.C."/>
            <person name="DeBoy R.T."/>
            <person name="Emerson J.B."/>
            <person name="Shvartzbeyn A."/>
            <person name="Radune D."/>
            <person name="Vamathevan J."/>
            <person name="Riggs F."/>
            <person name="Grinberg V."/>
            <person name="Khouri H."/>
            <person name="Wackett L.P."/>
            <person name="Nelson K.E."/>
            <person name="Sadowsky M.J."/>
        </authorList>
    </citation>
    <scope>NUCLEOTIDE SEQUENCE [LARGE SCALE GENOMIC DNA]</scope>
    <source>
        <strain evidence="3 4">TC1</strain>
    </source>
</reference>
<feature type="region of interest" description="Disordered" evidence="1">
    <location>
        <begin position="1626"/>
        <end position="1683"/>
    </location>
</feature>
<gene>
    <name evidence="3" type="ordered locus">AAur_pTC10084</name>
</gene>
<evidence type="ECO:0000313" key="4">
    <source>
        <dbReference type="Proteomes" id="UP000000637"/>
    </source>
</evidence>
<dbReference type="CDD" id="cd18809">
    <property type="entry name" value="SF1_C_RecD"/>
    <property type="match status" value="1"/>
</dbReference>
<dbReference type="Gene3D" id="3.90.980.10">
    <property type="entry name" value="DNA primase, catalytic core, N-terminal domain"/>
    <property type="match status" value="1"/>
</dbReference>
<dbReference type="KEGG" id="aau:AAur_pTC10084"/>
<accession>A1RCJ6</accession>
<keyword evidence="4" id="KW-1185">Reference proteome</keyword>
<dbReference type="Gene3D" id="3.40.1360.10">
    <property type="match status" value="1"/>
</dbReference>
<feature type="domain" description="Toprim" evidence="2">
    <location>
        <begin position="1861"/>
        <end position="1940"/>
    </location>
</feature>
<dbReference type="GO" id="GO:0005524">
    <property type="term" value="F:ATP binding"/>
    <property type="evidence" value="ECO:0007669"/>
    <property type="project" value="InterPro"/>
</dbReference>
<proteinExistence type="predicted"/>
<dbReference type="InterPro" id="IPR014862">
    <property type="entry name" value="TrwC"/>
</dbReference>
<dbReference type="InterPro" id="IPR037068">
    <property type="entry name" value="DNA_primase_core_N_sf"/>
</dbReference>
<dbReference type="NCBIfam" id="NF041492">
    <property type="entry name" value="MobF"/>
    <property type="match status" value="1"/>
</dbReference>
<protein>
    <submittedName>
        <fullName evidence="3">Toprim domain</fullName>
    </submittedName>
</protein>
<feature type="compositionally biased region" description="Acidic residues" evidence="1">
    <location>
        <begin position="1648"/>
        <end position="1658"/>
    </location>
</feature>
<dbReference type="HOGENOM" id="CLU_001748_1_2_11"/>
<name>A1RCJ6_PAEAT</name>
<feature type="region of interest" description="Disordered" evidence="1">
    <location>
        <begin position="2059"/>
        <end position="2109"/>
    </location>
</feature>
<keyword evidence="3" id="KW-0614">Plasmid</keyword>
<dbReference type="Gene3D" id="2.30.30.940">
    <property type="match status" value="1"/>
</dbReference>
<dbReference type="Pfam" id="PF08275">
    <property type="entry name" value="DNAG_N"/>
    <property type="match status" value="1"/>
</dbReference>
<dbReference type="EMBL" id="CP000475">
    <property type="protein sequence ID" value="ABM10518.1"/>
    <property type="molecule type" value="Genomic_DNA"/>
</dbReference>
<dbReference type="Gene3D" id="3.40.50.300">
    <property type="entry name" value="P-loop containing nucleotide triphosphate hydrolases"/>
    <property type="match status" value="2"/>
</dbReference>
<dbReference type="InterPro" id="IPR050219">
    <property type="entry name" value="DnaG_primase"/>
</dbReference>
<dbReference type="PANTHER" id="PTHR30313:SF2">
    <property type="entry name" value="DNA PRIMASE"/>
    <property type="match status" value="1"/>
</dbReference>
<dbReference type="InterPro" id="IPR013264">
    <property type="entry name" value="DNAG_N"/>
</dbReference>
<dbReference type="InterPro" id="IPR006171">
    <property type="entry name" value="TOPRIM_dom"/>
</dbReference>
<evidence type="ECO:0000313" key="3">
    <source>
        <dbReference type="EMBL" id="ABM10518.1"/>
    </source>
</evidence>
<feature type="compositionally biased region" description="Low complexity" evidence="1">
    <location>
        <begin position="21"/>
        <end position="36"/>
    </location>
</feature>
<dbReference type="GO" id="GO:0006269">
    <property type="term" value="P:DNA replication, synthesis of primer"/>
    <property type="evidence" value="ECO:0007669"/>
    <property type="project" value="TreeGrafter"/>
</dbReference>
<dbReference type="Pfam" id="PF08751">
    <property type="entry name" value="TrwC"/>
    <property type="match status" value="1"/>
</dbReference>
<dbReference type="InterPro" id="IPR027417">
    <property type="entry name" value="P-loop_NTPase"/>
</dbReference>
<sequence length="2109" mass="229209">MTSTSTDASSMRRSRANWSGSSFSRRSRAAFSRASRARSRPACACAAFPTGDHLFLAPERHGNPPRPFTSKKQPRPIRIGHLTPTEFPAAEIRPTHTTFQPLTTLAPHALSEIGAGQVSETGSRRLLIRGVMGVHKLTAGDGYTYLTRQVAVHDATDRGHAGLADYYAEKGESPGRWFGAGLAALDLEQGSQVTETHMRNLFGEGRHPGAERLENAALDAGKSVEQAKKSSQLGRVFARYLGNQPEFIQETAKRYIAYNLAHGEHWKTPVPAEVRAKIRTELGNEHFLREHGRAPIDDRERGAFMAKATRQQTTAVAGYDLTFAPVKSVSTLWALADRDVAKEIEAAHHAAVEATLKWLEKEVLFTRRGRGGLQQVKAKGLIAGMFTHRDARSSDPHLHTHVAVSNKVQDETGRWLAVDGRVLYKANVTLAEMYNTLIESELIARLGVRFENRRSGLNKGVDKRPVREIVGVDERLAKSWSKRHSAIEARRRELAAAFQAEHGRPPTEGEAVTLAEKAWDQTRQAKHAPRAEADQRAAWLAEAAAIIGSEQAVRDMVEDCLGHRPDAQDVTDQWVAETAQQVVARVAEDRATWQVWHLRAEAQRQARAHGIRLTELDDAVDRVVATAIREHSIAFNDPDPLTRETTAAEQDVTIPAPLQRTDRPAEGGVDAEEVVSAYSLAGARQYTSRAVIEAERRIVESARHTGGRTISEVRVGIAIAEAAANELQLNAAQQSLVREMATSGRAVQLALAPAGTGKTTAMQVLTRAWQDSGGTVIGLAPSAVAAQELGASINLENPDTNTAGTSKNLLNGPWRPGRKKVRADTLAKLVWHAKHGDAPAWMEKINSKTLVLIDEAGMAATTDLAAAIDYITSRGGQVRLVGDDRQLASVAAGGVLRDIAHQIGAVTLSEVHRFRNPDGSLNHAEAAATLALRDGDPSAIAFYADRGRIHVGDLGACADQAYAAWAADRADGTDSVLIAPTRDLVAELNTRARNDRLAGQPDKEIGRVLTLADGTKVSAGDRIITRENDRRLRISRTNWVKNGDRWHVKNVNTDGSLTVIHDKLGKTITLPADYVSKTVQLGYATTVHGAQGITTGTCHVVLTGDEDRNLLYVALSRGKFANHLYLNVASDGDPHNLIRPEALIPPTALDRITEMLRRDGSPVSATTALRDQTNPHQLLGDMAARYHDAVTAGAENLIGPVGMDKIDAHAEALLTGLTEAPAWPTLRSHLALIALDDHSPLKLLTAAVGVGSLADARDPAAVLDARIDDLVADLNAARPHDPDTPPATDAPLPWLPGIPARLADAHDWGPFAGAYHQLVREQIDAVRDAARNWTGATAPAWAQPFLEDEDTELRADLAVWRAVAGTDDNDLRPTGDRTIGAPGAYQAKLNRAVREARPSYPFSQRTWYQVLPETVRADPWITPLCQRLARLERAGLPVTDYIKQALATDPSLPGGQKGFDTDAAAARPLPDEHQAAALWWRLVPHLGPAALGADQHSADLLQPTWRTVLTELVGATKADYLQKAPAWPALVAAVDEACQHHGWTPREILSSALGGVPQDGSLTGVEVADALVLRIAMLTDQPTASPAPLDENAPYRDADIPPDPDLLPPEDADEFMAAFYRDQPDDTNVALSHSPIPDDGASLPSEPAEWDPPFEEYDPTSYADPTTPYPYVEDPYATPLPWEQDARPTTAENAFPDPNQIPAERIHELNKQALAYFESCYPRSWAPGYLRERLGTDLTDYPAYSVGYAPGGGRSLLRHLTDQGATLDELEQAGLISKRERNDGTSYYRDFFRDRLVMPIRDPHDPTGEAILGFVGRRNPTKTDDDYAGPKYLNTRTTPIFTKGEALFGYTEARELLAGGALPVIVEGPMDALAITLGSNGAAVGIAPMGTALTVNQIKLLRSHIDLVNGRDRIAVATDSDPAGWNSAQKAFWHLTAADLDPTHLDLPDGLDPANLLETQGADAIAAAIENRSPLGDAMIDHLLRTAGHWSDTDVRQKLIHQTARILGSRGAENWLTGFERLRVKLHLAPGILEHQTVTESMDRDRNRPAYAQARIEEINDEVRKQTARNDPGSRRRAAERRLATSAATTRPDPTRQPSAGPDPGGPAR</sequence>
<dbReference type="CDD" id="cd17933">
    <property type="entry name" value="DEXSc_RecD-like"/>
    <property type="match status" value="1"/>
</dbReference>
<geneLocation type="plasmid" evidence="3 4">
    <name>pTC1</name>
</geneLocation>
<feature type="compositionally biased region" description="Polar residues" evidence="1">
    <location>
        <begin position="1"/>
        <end position="20"/>
    </location>
</feature>
<evidence type="ECO:0000259" key="2">
    <source>
        <dbReference type="SMART" id="SM00493"/>
    </source>
</evidence>
<feature type="region of interest" description="Disordered" evidence="1">
    <location>
        <begin position="56"/>
        <end position="78"/>
    </location>
</feature>